<dbReference type="InterPro" id="IPR015943">
    <property type="entry name" value="WD40/YVTN_repeat-like_dom_sf"/>
</dbReference>
<evidence type="ECO:0000256" key="1">
    <source>
        <dbReference type="SAM" id="Phobius"/>
    </source>
</evidence>
<accession>A0A098Y500</accession>
<reference evidence="3 4" key="1">
    <citation type="submission" date="2014-07" db="EMBL/GenBank/DDBJ databases">
        <title>Biosystematic studies on Modestobacter strains isolated from extreme hyper-arid desert soil and from historic building.</title>
        <authorList>
            <person name="Bukarasam K."/>
            <person name="Bull A."/>
            <person name="Girard G."/>
            <person name="van Wezel G."/>
            <person name="Goodfellow M."/>
        </authorList>
    </citation>
    <scope>NUCLEOTIDE SEQUENCE [LARGE SCALE GENOMIC DNA]</scope>
    <source>
        <strain evidence="3 4">KNN45-2b</strain>
    </source>
</reference>
<protein>
    <recommendedName>
        <fullName evidence="2">Pyrrolo-quinoline quinone repeat domain-containing protein</fullName>
    </recommendedName>
</protein>
<organism evidence="3 4">
    <name type="scientific">Modestobacter caceresii</name>
    <dbReference type="NCBI Taxonomy" id="1522368"/>
    <lineage>
        <taxon>Bacteria</taxon>
        <taxon>Bacillati</taxon>
        <taxon>Actinomycetota</taxon>
        <taxon>Actinomycetes</taxon>
        <taxon>Geodermatophilales</taxon>
        <taxon>Geodermatophilaceae</taxon>
        <taxon>Modestobacter</taxon>
    </lineage>
</organism>
<keyword evidence="1" id="KW-1133">Transmembrane helix</keyword>
<proteinExistence type="predicted"/>
<keyword evidence="1" id="KW-0812">Transmembrane</keyword>
<evidence type="ECO:0000259" key="2">
    <source>
        <dbReference type="Pfam" id="PF13360"/>
    </source>
</evidence>
<sequence>MRSLSPPLRVWVWAAVTLVVAAVAVLLWRTSDVAATSRTTAEPAAVPDEAPAAELTQAWTAATGPAPRQAVESGRVLVTDERGVAMLDAATGEEAWHYRRANATLCDATAVDGIVVVAFRTTGRCNELTGLDASTGAREWYRNVRFRTDVDLAATDQILLASSPTGIVTIDPVGDNTRWRYAPPEGCRIVGSDVGSSGVVVLQRCSGLGAVQVRLLDGFAGDVLWTRDLEVGSDTARLAGVDGLVDVVVGDRVHVLSPADGALLTEVELPALPEGQHAGTEPLQQVGVADVALLWARGQVLALDRTTGLPRWQVPALGLPATGAETVTVPEAGAFVQRSLADGTELQRWSTADEVPAGGRTSLVGPVVVYATDTAVVAHT</sequence>
<dbReference type="InterPro" id="IPR011047">
    <property type="entry name" value="Quinoprotein_ADH-like_sf"/>
</dbReference>
<dbReference type="InterPro" id="IPR018391">
    <property type="entry name" value="PQQ_b-propeller_rpt"/>
</dbReference>
<dbReference type="Proteomes" id="UP000029713">
    <property type="component" value="Unassembled WGS sequence"/>
</dbReference>
<feature type="domain" description="Pyrrolo-quinoline quinone repeat" evidence="2">
    <location>
        <begin position="57"/>
        <end position="182"/>
    </location>
</feature>
<feature type="transmembrane region" description="Helical" evidence="1">
    <location>
        <begin position="10"/>
        <end position="28"/>
    </location>
</feature>
<dbReference type="RefSeq" id="WP_036340375.1">
    <property type="nucleotide sequence ID" value="NZ_JPMX01000118.1"/>
</dbReference>
<dbReference type="PANTHER" id="PTHR34512:SF30">
    <property type="entry name" value="OUTER MEMBRANE PROTEIN ASSEMBLY FACTOR BAMB"/>
    <property type="match status" value="1"/>
</dbReference>
<evidence type="ECO:0000313" key="3">
    <source>
        <dbReference type="EMBL" id="KGH44756.1"/>
    </source>
</evidence>
<keyword evidence="1" id="KW-0472">Membrane</keyword>
<gene>
    <name evidence="3" type="ORF">IN07_22610</name>
</gene>
<keyword evidence="4" id="KW-1185">Reference proteome</keyword>
<evidence type="ECO:0000313" key="4">
    <source>
        <dbReference type="Proteomes" id="UP000029713"/>
    </source>
</evidence>
<dbReference type="STRING" id="1522368.IN07_22610"/>
<dbReference type="EMBL" id="JPMX01000118">
    <property type="protein sequence ID" value="KGH44756.1"/>
    <property type="molecule type" value="Genomic_DNA"/>
</dbReference>
<name>A0A098Y500_9ACTN</name>
<dbReference type="SUPFAM" id="SSF50998">
    <property type="entry name" value="Quinoprotein alcohol dehydrogenase-like"/>
    <property type="match status" value="1"/>
</dbReference>
<comment type="caution">
    <text evidence="3">The sequence shown here is derived from an EMBL/GenBank/DDBJ whole genome shotgun (WGS) entry which is preliminary data.</text>
</comment>
<dbReference type="SMART" id="SM00564">
    <property type="entry name" value="PQQ"/>
    <property type="match status" value="3"/>
</dbReference>
<dbReference type="Gene3D" id="2.40.128.630">
    <property type="match status" value="1"/>
</dbReference>
<dbReference type="AlphaFoldDB" id="A0A098Y500"/>
<dbReference type="InterPro" id="IPR002372">
    <property type="entry name" value="PQQ_rpt_dom"/>
</dbReference>
<dbReference type="Pfam" id="PF13360">
    <property type="entry name" value="PQQ_2"/>
    <property type="match status" value="1"/>
</dbReference>
<dbReference type="Gene3D" id="2.130.10.10">
    <property type="entry name" value="YVTN repeat-like/Quinoprotein amine dehydrogenase"/>
    <property type="match status" value="1"/>
</dbReference>
<dbReference type="PANTHER" id="PTHR34512">
    <property type="entry name" value="CELL SURFACE PROTEIN"/>
    <property type="match status" value="1"/>
</dbReference>